<feature type="domain" description="AAA+ ATPase" evidence="5">
    <location>
        <begin position="44"/>
        <end position="178"/>
    </location>
</feature>
<dbReference type="InterPro" id="IPR050238">
    <property type="entry name" value="DNA_Rep/Repair_Clamp_Loader"/>
</dbReference>
<evidence type="ECO:0000259" key="5">
    <source>
        <dbReference type="SMART" id="SM00382"/>
    </source>
</evidence>
<accession>A0ABQ9XJB7</accession>
<dbReference type="InterPro" id="IPR047854">
    <property type="entry name" value="RFC_lid"/>
</dbReference>
<keyword evidence="3" id="KW-0547">Nucleotide-binding</keyword>
<comment type="caution">
    <text evidence="6">The sequence shown here is derived from an EMBL/GenBank/DDBJ whole genome shotgun (WGS) entry which is preliminary data.</text>
</comment>
<organism evidence="6 7">
    <name type="scientific">Blattamonas nauphoetae</name>
    <dbReference type="NCBI Taxonomy" id="2049346"/>
    <lineage>
        <taxon>Eukaryota</taxon>
        <taxon>Metamonada</taxon>
        <taxon>Preaxostyla</taxon>
        <taxon>Oxymonadida</taxon>
        <taxon>Blattamonas</taxon>
    </lineage>
</organism>
<dbReference type="Proteomes" id="UP001281761">
    <property type="component" value="Unassembled WGS sequence"/>
</dbReference>
<reference evidence="6 7" key="1">
    <citation type="journal article" date="2022" name="bioRxiv">
        <title>Genomics of Preaxostyla Flagellates Illuminates Evolutionary Transitions and the Path Towards Mitochondrial Loss.</title>
        <authorList>
            <person name="Novak L.V.F."/>
            <person name="Treitli S.C."/>
            <person name="Pyrih J."/>
            <person name="Halakuc P."/>
            <person name="Pipaliya S.V."/>
            <person name="Vacek V."/>
            <person name="Brzon O."/>
            <person name="Soukal P."/>
            <person name="Eme L."/>
            <person name="Dacks J.B."/>
            <person name="Karnkowska A."/>
            <person name="Elias M."/>
            <person name="Hampl V."/>
        </authorList>
    </citation>
    <scope>NUCLEOTIDE SEQUENCE [LARGE SCALE GENOMIC DNA]</scope>
    <source>
        <strain evidence="6">NAU3</strain>
        <tissue evidence="6">Gut</tissue>
    </source>
</reference>
<dbReference type="Gene3D" id="3.40.50.300">
    <property type="entry name" value="P-loop containing nucleotide triphosphate hydrolases"/>
    <property type="match status" value="1"/>
</dbReference>
<name>A0ABQ9XJB7_9EUKA</name>
<evidence type="ECO:0000256" key="3">
    <source>
        <dbReference type="ARBA" id="ARBA00022741"/>
    </source>
</evidence>
<proteinExistence type="inferred from homology"/>
<dbReference type="NCBIfam" id="NF001679">
    <property type="entry name" value="PRK00440.1"/>
    <property type="match status" value="1"/>
</dbReference>
<keyword evidence="2" id="KW-0235">DNA replication</keyword>
<evidence type="ECO:0000313" key="6">
    <source>
        <dbReference type="EMBL" id="KAK2952528.1"/>
    </source>
</evidence>
<keyword evidence="7" id="KW-1185">Reference proteome</keyword>
<protein>
    <submittedName>
        <fullName evidence="6">Replication factor C subunit 4</fullName>
    </submittedName>
</protein>
<evidence type="ECO:0000256" key="2">
    <source>
        <dbReference type="ARBA" id="ARBA00022705"/>
    </source>
</evidence>
<dbReference type="CDD" id="cd18140">
    <property type="entry name" value="HLD_clamp_RFC"/>
    <property type="match status" value="1"/>
</dbReference>
<dbReference type="Gene3D" id="1.10.8.60">
    <property type="match status" value="1"/>
</dbReference>
<dbReference type="EMBL" id="JARBJD010000102">
    <property type="protein sequence ID" value="KAK2952528.1"/>
    <property type="molecule type" value="Genomic_DNA"/>
</dbReference>
<evidence type="ECO:0000256" key="1">
    <source>
        <dbReference type="ARBA" id="ARBA00005378"/>
    </source>
</evidence>
<dbReference type="InterPro" id="IPR008921">
    <property type="entry name" value="DNA_pol3_clamp-load_cplx_C"/>
</dbReference>
<dbReference type="InterPro" id="IPR003959">
    <property type="entry name" value="ATPase_AAA_core"/>
</dbReference>
<dbReference type="Pfam" id="PF00004">
    <property type="entry name" value="AAA"/>
    <property type="match status" value="1"/>
</dbReference>
<gene>
    <name evidence="6" type="ORF">BLNAU_12493</name>
</gene>
<dbReference type="InterPro" id="IPR027417">
    <property type="entry name" value="P-loop_NTPase"/>
</dbReference>
<dbReference type="PANTHER" id="PTHR11669:SF20">
    <property type="entry name" value="REPLICATION FACTOR C SUBUNIT 4"/>
    <property type="match status" value="1"/>
</dbReference>
<dbReference type="Gene3D" id="1.20.272.10">
    <property type="match status" value="1"/>
</dbReference>
<dbReference type="Pfam" id="PF08542">
    <property type="entry name" value="Rep_fac_C"/>
    <property type="match status" value="1"/>
</dbReference>
<dbReference type="InterPro" id="IPR003593">
    <property type="entry name" value="AAA+_ATPase"/>
</dbReference>
<dbReference type="CDD" id="cd00009">
    <property type="entry name" value="AAA"/>
    <property type="match status" value="1"/>
</dbReference>
<dbReference type="PANTHER" id="PTHR11669">
    <property type="entry name" value="REPLICATION FACTOR C / DNA POLYMERASE III GAMMA-TAU SUBUNIT"/>
    <property type="match status" value="1"/>
</dbReference>
<keyword evidence="4" id="KW-0067">ATP-binding</keyword>
<dbReference type="SUPFAM" id="SSF52540">
    <property type="entry name" value="P-loop containing nucleoside triphosphate hydrolases"/>
    <property type="match status" value="1"/>
</dbReference>
<dbReference type="Pfam" id="PF21960">
    <property type="entry name" value="RCF1-5-like_lid"/>
    <property type="match status" value="1"/>
</dbReference>
<dbReference type="InterPro" id="IPR013748">
    <property type="entry name" value="Rep_factorC_C"/>
</dbReference>
<dbReference type="SMART" id="SM00382">
    <property type="entry name" value="AAA"/>
    <property type="match status" value="1"/>
</dbReference>
<evidence type="ECO:0000313" key="7">
    <source>
        <dbReference type="Proteomes" id="UP001281761"/>
    </source>
</evidence>
<dbReference type="SUPFAM" id="SSF48019">
    <property type="entry name" value="post-AAA+ oligomerization domain-like"/>
    <property type="match status" value="1"/>
</dbReference>
<comment type="similarity">
    <text evidence="1">Belongs to the activator 1 small subunits family.</text>
</comment>
<evidence type="ECO:0000256" key="4">
    <source>
        <dbReference type="ARBA" id="ARBA00022840"/>
    </source>
</evidence>
<sequence>MHVDEQKRTILIPWVEKFRPKTLSDVVSQESLVSAMNQFLQTQTLPHLLFYGPPGTGKTSLILALAKDFYGPKMFKERVLELNASDERGINTIREKVKRFAQQSIAPPPQNYNYPCPPFKIIVLDEADSLTQDAQSALRRVIEIHTKITRFCLVCNYVSKIIDPIASRCAKFRFTPLPSDVGIERLRLICQNEGVQCGEEELAHIQSISHGDLRKSITLLQSAQRLFHDNITVNAIDDIAGIVPHRIIDSLIAACTSVSYDNLVSTLEIIRREGFSARQIIEQFAEELVISPEFSDIQKAQISYEVAKFEKNLMDGANEELQMKAFFSLVLLSCQTG</sequence>